<dbReference type="SUPFAM" id="SSF52141">
    <property type="entry name" value="Uracil-DNA glycosylase-like"/>
    <property type="match status" value="1"/>
</dbReference>
<organism evidence="9 10">
    <name type="scientific">SAR86 cluster bacterium</name>
    <dbReference type="NCBI Taxonomy" id="2030880"/>
    <lineage>
        <taxon>Bacteria</taxon>
        <taxon>Pseudomonadati</taxon>
        <taxon>Pseudomonadota</taxon>
        <taxon>Gammaproteobacteria</taxon>
        <taxon>SAR86 cluster</taxon>
    </lineage>
</organism>
<dbReference type="GO" id="GO:0097506">
    <property type="term" value="F:deaminated base DNA N-glycosylase activity"/>
    <property type="evidence" value="ECO:0007669"/>
    <property type="project" value="UniProtKB-ARBA"/>
</dbReference>
<evidence type="ECO:0000256" key="2">
    <source>
        <dbReference type="ARBA" id="ARBA00022723"/>
    </source>
</evidence>
<feature type="domain" description="Uracil-DNA glycosylase-like" evidence="8">
    <location>
        <begin position="27"/>
        <end position="188"/>
    </location>
</feature>
<dbReference type="Proteomes" id="UP000228987">
    <property type="component" value="Unassembled WGS sequence"/>
</dbReference>
<protein>
    <submittedName>
        <fullName evidence="9">Uracil-DNA glycosylase</fullName>
    </submittedName>
</protein>
<dbReference type="Pfam" id="PF03167">
    <property type="entry name" value="UDG"/>
    <property type="match status" value="1"/>
</dbReference>
<keyword evidence="5" id="KW-0408">Iron</keyword>
<evidence type="ECO:0000256" key="5">
    <source>
        <dbReference type="ARBA" id="ARBA00023004"/>
    </source>
</evidence>
<dbReference type="GO" id="GO:0006281">
    <property type="term" value="P:DNA repair"/>
    <property type="evidence" value="ECO:0007669"/>
    <property type="project" value="UniProtKB-KW"/>
</dbReference>
<evidence type="ECO:0000313" key="9">
    <source>
        <dbReference type="EMBL" id="PCJ42842.1"/>
    </source>
</evidence>
<evidence type="ECO:0000313" key="10">
    <source>
        <dbReference type="Proteomes" id="UP000228987"/>
    </source>
</evidence>
<proteinExistence type="predicted"/>
<evidence type="ECO:0000256" key="4">
    <source>
        <dbReference type="ARBA" id="ARBA00022801"/>
    </source>
</evidence>
<dbReference type="Gene3D" id="3.40.470.10">
    <property type="entry name" value="Uracil-DNA glycosylase-like domain"/>
    <property type="match status" value="1"/>
</dbReference>
<dbReference type="GO" id="GO:0051539">
    <property type="term" value="F:4 iron, 4 sulfur cluster binding"/>
    <property type="evidence" value="ECO:0007669"/>
    <property type="project" value="UniProtKB-KW"/>
</dbReference>
<accession>A0A2A5CGE7</accession>
<evidence type="ECO:0000259" key="8">
    <source>
        <dbReference type="SMART" id="SM00986"/>
    </source>
</evidence>
<evidence type="ECO:0000256" key="7">
    <source>
        <dbReference type="ARBA" id="ARBA00023204"/>
    </source>
</evidence>
<keyword evidence="6" id="KW-0411">Iron-sulfur</keyword>
<sequence length="217" mass="24382">MTKGLLLKHIEEVKNCNKCPLMHKPVISCGPVLSKVVLVGQAPGIKEPLLQRPFAWTAGKTLFSWFQDYTDLGEEAFRESVYMTAVCRCYPGKNPKGGDRVPNQTEINNCKTWMDKDFEILQPDLIIAVGKLAIQQFLSFDKLVEVVGQTFKSEWGACKFDVIPLPHPSGVSTWYRMEPGKSLLQKALQQISEHSAFPNNRAFSNNRAKPNNQTNKG</sequence>
<dbReference type="GO" id="GO:0046872">
    <property type="term" value="F:metal ion binding"/>
    <property type="evidence" value="ECO:0007669"/>
    <property type="project" value="UniProtKB-KW"/>
</dbReference>
<dbReference type="SMART" id="SM00986">
    <property type="entry name" value="UDG"/>
    <property type="match status" value="1"/>
</dbReference>
<dbReference type="CDD" id="cd10033">
    <property type="entry name" value="UDG_like"/>
    <property type="match status" value="1"/>
</dbReference>
<dbReference type="PANTHER" id="PTHR33693">
    <property type="entry name" value="TYPE-5 URACIL-DNA GLYCOSYLASE"/>
    <property type="match status" value="1"/>
</dbReference>
<keyword evidence="2" id="KW-0479">Metal-binding</keyword>
<evidence type="ECO:0000256" key="3">
    <source>
        <dbReference type="ARBA" id="ARBA00022763"/>
    </source>
</evidence>
<name>A0A2A5CGE7_9GAMM</name>
<keyword evidence="7" id="KW-0234">DNA repair</keyword>
<keyword evidence="3" id="KW-0227">DNA damage</keyword>
<dbReference type="PANTHER" id="PTHR33693:SF1">
    <property type="entry name" value="TYPE-4 URACIL-DNA GLYCOSYLASE"/>
    <property type="match status" value="1"/>
</dbReference>
<evidence type="ECO:0000256" key="6">
    <source>
        <dbReference type="ARBA" id="ARBA00023014"/>
    </source>
</evidence>
<comment type="caution">
    <text evidence="9">The sequence shown here is derived from an EMBL/GenBank/DDBJ whole genome shotgun (WGS) entry which is preliminary data.</text>
</comment>
<dbReference type="InterPro" id="IPR051536">
    <property type="entry name" value="UDG_Type-4/5"/>
</dbReference>
<dbReference type="InterPro" id="IPR005122">
    <property type="entry name" value="Uracil-DNA_glycosylase-like"/>
</dbReference>
<reference evidence="10" key="1">
    <citation type="submission" date="2017-08" db="EMBL/GenBank/DDBJ databases">
        <title>A dynamic microbial community with high functional redundancy inhabits the cold, oxic subseafloor aquifer.</title>
        <authorList>
            <person name="Tully B.J."/>
            <person name="Wheat C.G."/>
            <person name="Glazer B.T."/>
            <person name="Huber J.A."/>
        </authorList>
    </citation>
    <scope>NUCLEOTIDE SEQUENCE [LARGE SCALE GENOMIC DNA]</scope>
</reference>
<keyword evidence="1" id="KW-0004">4Fe-4S</keyword>
<dbReference type="AlphaFoldDB" id="A0A2A5CGE7"/>
<dbReference type="InterPro" id="IPR036895">
    <property type="entry name" value="Uracil-DNA_glycosylase-like_sf"/>
</dbReference>
<keyword evidence="4" id="KW-0378">Hydrolase</keyword>
<evidence type="ECO:0000256" key="1">
    <source>
        <dbReference type="ARBA" id="ARBA00022485"/>
    </source>
</evidence>
<gene>
    <name evidence="9" type="ORF">COA71_04915</name>
</gene>
<dbReference type="SMART" id="SM00987">
    <property type="entry name" value="UreE_C"/>
    <property type="match status" value="1"/>
</dbReference>
<dbReference type="EMBL" id="NVWI01000002">
    <property type="protein sequence ID" value="PCJ42842.1"/>
    <property type="molecule type" value="Genomic_DNA"/>
</dbReference>